<evidence type="ECO:0000256" key="10">
    <source>
        <dbReference type="ARBA" id="ARBA00022741"/>
    </source>
</evidence>
<dbReference type="InterPro" id="IPR015793">
    <property type="entry name" value="Pyrv_Knase_brl"/>
</dbReference>
<keyword evidence="8 17" id="KW-0808">Transferase</keyword>
<evidence type="ECO:0000256" key="11">
    <source>
        <dbReference type="ARBA" id="ARBA00022777"/>
    </source>
</evidence>
<dbReference type="GO" id="GO:0004497">
    <property type="term" value="F:monooxygenase activity"/>
    <property type="evidence" value="ECO:0007669"/>
    <property type="project" value="InterPro"/>
</dbReference>
<dbReference type="SUPFAM" id="SSF52935">
    <property type="entry name" value="PK C-terminal domain-like"/>
    <property type="match status" value="1"/>
</dbReference>
<keyword evidence="9" id="KW-0479">Metal-binding</keyword>
<dbReference type="InterPro" id="IPR036396">
    <property type="entry name" value="Cyt_P450_sf"/>
</dbReference>
<keyword evidence="12" id="KW-0067">ATP-binding</keyword>
<evidence type="ECO:0000256" key="5">
    <source>
        <dbReference type="ARBA" id="ARBA00010617"/>
    </source>
</evidence>
<dbReference type="InterPro" id="IPR015813">
    <property type="entry name" value="Pyrv/PenolPyrv_kinase-like_dom"/>
</dbReference>
<dbReference type="GO" id="GO:0030955">
    <property type="term" value="F:potassium ion binding"/>
    <property type="evidence" value="ECO:0007669"/>
    <property type="project" value="InterPro"/>
</dbReference>
<gene>
    <name evidence="21" type="ORF">DPX16_1927</name>
</gene>
<dbReference type="GO" id="GO:0004743">
    <property type="term" value="F:pyruvate kinase activity"/>
    <property type="evidence" value="ECO:0007669"/>
    <property type="project" value="UniProtKB-EC"/>
</dbReference>
<evidence type="ECO:0000256" key="13">
    <source>
        <dbReference type="ARBA" id="ARBA00022842"/>
    </source>
</evidence>
<evidence type="ECO:0000256" key="12">
    <source>
        <dbReference type="ARBA" id="ARBA00022840"/>
    </source>
</evidence>
<dbReference type="Pfam" id="PF00067">
    <property type="entry name" value="p450"/>
    <property type="match status" value="1"/>
</dbReference>
<keyword evidence="13 17" id="KW-0460">Magnesium</keyword>
<evidence type="ECO:0000256" key="4">
    <source>
        <dbReference type="ARBA" id="ARBA00008663"/>
    </source>
</evidence>
<dbReference type="PROSITE" id="PS00086">
    <property type="entry name" value="CYTOCHROME_P450"/>
    <property type="match status" value="1"/>
</dbReference>
<dbReference type="GO" id="GO:0000287">
    <property type="term" value="F:magnesium ion binding"/>
    <property type="evidence" value="ECO:0007669"/>
    <property type="project" value="InterPro"/>
</dbReference>
<dbReference type="SUPFAM" id="SSF51621">
    <property type="entry name" value="Phosphoenolpyruvate/pyruvate domain"/>
    <property type="match status" value="1"/>
</dbReference>
<dbReference type="SUPFAM" id="SSF50800">
    <property type="entry name" value="PK beta-barrel domain-like"/>
    <property type="match status" value="1"/>
</dbReference>
<evidence type="ECO:0000259" key="19">
    <source>
        <dbReference type="Pfam" id="PF00224"/>
    </source>
</evidence>
<keyword evidence="16 21" id="KW-0670">Pyruvate</keyword>
<feature type="domain" description="Pyruvate kinase barrel" evidence="19">
    <location>
        <begin position="592"/>
        <end position="925"/>
    </location>
</feature>
<dbReference type="InterPro" id="IPR001697">
    <property type="entry name" value="Pyr_Knase"/>
</dbReference>
<evidence type="ECO:0000256" key="9">
    <source>
        <dbReference type="ARBA" id="ARBA00022723"/>
    </source>
</evidence>
<protein>
    <recommendedName>
        <fullName evidence="6 17">Pyruvate kinase</fullName>
        <ecNumber evidence="6 17">2.7.1.40</ecNumber>
    </recommendedName>
</protein>
<evidence type="ECO:0000256" key="2">
    <source>
        <dbReference type="ARBA" id="ARBA00001958"/>
    </source>
</evidence>
<dbReference type="Pfam" id="PF02887">
    <property type="entry name" value="PK_C"/>
    <property type="match status" value="1"/>
</dbReference>
<keyword evidence="7" id="KW-0349">Heme</keyword>
<evidence type="ECO:0000256" key="8">
    <source>
        <dbReference type="ARBA" id="ARBA00022679"/>
    </source>
</evidence>
<dbReference type="Gene3D" id="3.40.1380.20">
    <property type="entry name" value="Pyruvate kinase, C-terminal domain"/>
    <property type="match status" value="1"/>
</dbReference>
<evidence type="ECO:0000256" key="1">
    <source>
        <dbReference type="ARBA" id="ARBA00001946"/>
    </source>
</evidence>
<dbReference type="EC" id="2.7.1.40" evidence="6 17"/>
<accession>A0A3N0Z4V5</accession>
<dbReference type="NCBIfam" id="NF004978">
    <property type="entry name" value="PRK06354.1"/>
    <property type="match status" value="1"/>
</dbReference>
<dbReference type="FunFam" id="3.40.1380.20:FF:000001">
    <property type="entry name" value="Pyruvate kinase"/>
    <property type="match status" value="1"/>
</dbReference>
<dbReference type="OrthoDB" id="108365at2759"/>
<evidence type="ECO:0000256" key="16">
    <source>
        <dbReference type="ARBA" id="ARBA00023317"/>
    </source>
</evidence>
<dbReference type="Gene3D" id="3.20.20.60">
    <property type="entry name" value="Phosphoenolpyruvate-binding domains"/>
    <property type="match status" value="1"/>
</dbReference>
<keyword evidence="11 17" id="KW-0418">Kinase</keyword>
<dbReference type="Pfam" id="PF00224">
    <property type="entry name" value="PK"/>
    <property type="match status" value="1"/>
</dbReference>
<dbReference type="EMBL" id="RJVU01008467">
    <property type="protein sequence ID" value="ROL53509.1"/>
    <property type="molecule type" value="Genomic_DNA"/>
</dbReference>
<dbReference type="Proteomes" id="UP000281406">
    <property type="component" value="Unassembled WGS sequence"/>
</dbReference>
<dbReference type="InterPro" id="IPR040442">
    <property type="entry name" value="Pyrv_kinase-like_dom_sf"/>
</dbReference>
<reference evidence="21 22" key="1">
    <citation type="submission" date="2018-10" db="EMBL/GenBank/DDBJ databases">
        <title>Genome assembly for a Yunnan-Guizhou Plateau 3E fish, Anabarilius grahami (Regan), and its evolutionary and genetic applications.</title>
        <authorList>
            <person name="Jiang W."/>
        </authorList>
    </citation>
    <scope>NUCLEOTIDE SEQUENCE [LARGE SCALE GENOMIC DNA]</scope>
    <source>
        <strain evidence="21">AG-KIZ</strain>
        <tissue evidence="21">Muscle</tissue>
    </source>
</reference>
<organism evidence="21 22">
    <name type="scientific">Anabarilius grahami</name>
    <name type="common">Kanglang fish</name>
    <name type="synonym">Barilius grahami</name>
    <dbReference type="NCBI Taxonomy" id="495550"/>
    <lineage>
        <taxon>Eukaryota</taxon>
        <taxon>Metazoa</taxon>
        <taxon>Chordata</taxon>
        <taxon>Craniata</taxon>
        <taxon>Vertebrata</taxon>
        <taxon>Euteleostomi</taxon>
        <taxon>Actinopterygii</taxon>
        <taxon>Neopterygii</taxon>
        <taxon>Teleostei</taxon>
        <taxon>Ostariophysi</taxon>
        <taxon>Cypriniformes</taxon>
        <taxon>Xenocyprididae</taxon>
        <taxon>Xenocypridinae</taxon>
        <taxon>Xenocypridinae incertae sedis</taxon>
        <taxon>Anabarilius</taxon>
    </lineage>
</organism>
<dbReference type="Gene3D" id="1.10.630.10">
    <property type="entry name" value="Cytochrome P450"/>
    <property type="match status" value="1"/>
</dbReference>
<dbReference type="FunFam" id="3.20.20.60:FF:000025">
    <property type="entry name" value="Pyruvate kinase"/>
    <property type="match status" value="1"/>
</dbReference>
<proteinExistence type="inferred from homology"/>
<evidence type="ECO:0000256" key="3">
    <source>
        <dbReference type="ARBA" id="ARBA00004997"/>
    </source>
</evidence>
<evidence type="ECO:0000259" key="20">
    <source>
        <dbReference type="Pfam" id="PF02887"/>
    </source>
</evidence>
<keyword evidence="7" id="KW-0408">Iron</keyword>
<evidence type="ECO:0000256" key="14">
    <source>
        <dbReference type="ARBA" id="ARBA00022958"/>
    </source>
</evidence>
<comment type="similarity">
    <text evidence="5">Belongs to the cytochrome P450 family.</text>
</comment>
<comment type="catalytic activity">
    <reaction evidence="17">
        <text>pyruvate + ATP = phosphoenolpyruvate + ADP + H(+)</text>
        <dbReference type="Rhea" id="RHEA:18157"/>
        <dbReference type="ChEBI" id="CHEBI:15361"/>
        <dbReference type="ChEBI" id="CHEBI:15378"/>
        <dbReference type="ChEBI" id="CHEBI:30616"/>
        <dbReference type="ChEBI" id="CHEBI:58702"/>
        <dbReference type="ChEBI" id="CHEBI:456216"/>
        <dbReference type="EC" id="2.7.1.40"/>
    </reaction>
</comment>
<dbReference type="InterPro" id="IPR036918">
    <property type="entry name" value="Pyrv_Knase_C_sf"/>
</dbReference>
<keyword evidence="10" id="KW-0547">Nucleotide-binding</keyword>
<dbReference type="SUPFAM" id="SSF48264">
    <property type="entry name" value="Cytochrome P450"/>
    <property type="match status" value="1"/>
</dbReference>
<dbReference type="GO" id="GO:0005506">
    <property type="term" value="F:iron ion binding"/>
    <property type="evidence" value="ECO:0007669"/>
    <property type="project" value="InterPro"/>
</dbReference>
<keyword evidence="22" id="KW-1185">Reference proteome</keyword>
<dbReference type="InterPro" id="IPR018209">
    <property type="entry name" value="Pyrv_Knase_AS"/>
</dbReference>
<comment type="pathway">
    <text evidence="3 17">Carbohydrate degradation; glycolysis; pyruvate from D-glyceraldehyde 3-phosphate: step 5/5.</text>
</comment>
<evidence type="ECO:0000256" key="18">
    <source>
        <dbReference type="SAM" id="MobiDB-lite"/>
    </source>
</evidence>
<dbReference type="PRINTS" id="PR01050">
    <property type="entry name" value="PYRUVTKNASE"/>
</dbReference>
<keyword evidence="15 17" id="KW-0324">Glycolysis</keyword>
<evidence type="ECO:0000256" key="17">
    <source>
        <dbReference type="RuleBase" id="RU000504"/>
    </source>
</evidence>
<dbReference type="NCBIfam" id="NF004491">
    <property type="entry name" value="PRK05826.1"/>
    <property type="match status" value="1"/>
</dbReference>
<feature type="compositionally biased region" description="Basic and acidic residues" evidence="18">
    <location>
        <begin position="24"/>
        <end position="33"/>
    </location>
</feature>
<evidence type="ECO:0000256" key="7">
    <source>
        <dbReference type="ARBA" id="ARBA00022617"/>
    </source>
</evidence>
<feature type="region of interest" description="Disordered" evidence="18">
    <location>
        <begin position="15"/>
        <end position="34"/>
    </location>
</feature>
<dbReference type="GO" id="GO:0016301">
    <property type="term" value="F:kinase activity"/>
    <property type="evidence" value="ECO:0007669"/>
    <property type="project" value="UniProtKB-KW"/>
</dbReference>
<comment type="caution">
    <text evidence="21">The sequence shown here is derived from an EMBL/GenBank/DDBJ whole genome shotgun (WGS) entry which is preliminary data.</text>
</comment>
<dbReference type="GO" id="GO:0005524">
    <property type="term" value="F:ATP binding"/>
    <property type="evidence" value="ECO:0007669"/>
    <property type="project" value="UniProtKB-KW"/>
</dbReference>
<comment type="cofactor">
    <cofactor evidence="1">
        <name>Mg(2+)</name>
        <dbReference type="ChEBI" id="CHEBI:18420"/>
    </cofactor>
</comment>
<dbReference type="InterPro" id="IPR017972">
    <property type="entry name" value="Cyt_P450_CS"/>
</dbReference>
<dbReference type="InterPro" id="IPR001128">
    <property type="entry name" value="Cyt_P450"/>
</dbReference>
<comment type="cofactor">
    <cofactor evidence="2">
        <name>K(+)</name>
        <dbReference type="ChEBI" id="CHEBI:29103"/>
    </cofactor>
</comment>
<dbReference type="PROSITE" id="PS00110">
    <property type="entry name" value="PYRUVATE_KINASE"/>
    <property type="match status" value="1"/>
</dbReference>
<dbReference type="InterPro" id="IPR011037">
    <property type="entry name" value="Pyrv_Knase-like_insert_dom_sf"/>
</dbReference>
<dbReference type="FunFam" id="2.40.33.10:FF:000023">
    <property type="entry name" value="Pyruvate kinase PKM"/>
    <property type="match status" value="1"/>
</dbReference>
<sequence length="1081" mass="119888">MLASSVRPRASSTAARSLCVRPAGRREDAEPPVRRRAVQGFQEIPHTGSNGWINLLRFWKEGRFSLLHKHMENTFRQLGPIYRISLASSVNPAVELMTYALSLSLSLSLRENLGSQSTVNIMLPTDTSELFRSEGLHPRRMTLQPWATHRETRRHSKGVFLKNGTEWRADRLLLNKEVMMASAVRRFLPLLDDVAQDFCRSLRQRVESEGVGEMGQHSITLDPSPDLFRFALEASCHVLYGERIGLFSSSPSEESERFIWAVERMLATTPPLLYLPPRLLLHLRAPLWTQHATAWDHIFSHAEARIQRGYQRLQAGASGGSDGRFQGVLGQLMEEGQLSLELIKANITELMAGGVDTTAVPLQFALFELARNPDVQERVRAQVLSSWQQASGNPQKALQGAPLLKGTVKETLRLYPVGITVQRYPVRDIVLQNYHVPAGTLVQVCLYPLGRSHEVFESPERFEPSRWARAETRADGLDAGSGGGFRSLAFGFGSRQCVGRRIAENEMQLLLMHILRNFRLTVSSREELNTKYTLILQPDLSVCPSARIRRYSEVMALPDSFIQKQQLDASMADTFLEHLCLLDIDQEPITARNTSIICTIGPASRSITKLQEMVKAGMNIARLNFSHGSHEYHRETIRNIREAVETLTSDPLYYRPVAIALDTKGPEIRTGLVKGCADAEVTLQRGASVRVVTSETERDKTDGSVIWLDYPSLTRVLKKGSRIFIDDGLLALKVLEIGDTWVETRVENGGILGSRKGVNLPGAELVNLPAVSERDRSDLLFGLEQDVDIVFASFIRSAEDVKAVRAVLGDRGRNIKVISKVESRQGVQNFEEILKESDGIMVARGDLGIEIPAEKVFIAQKMMIGRCNSAGKPVICATQMLESMVHHARPTRAESSDVANAVLDGADCVMLSGETAKGNFPVEAVAMMHSICREAEAAIFHQQLFEELRRLTPLSSDPTEVTAIGAVESSFKCCAGAIIIITTSGRSAHLLSRYRPRCPIIAVTRNVQVARQSQLLRGVFPALFRPPPAEVWADDVDNRVTFAMDIGKARGFFSTGDMVIVVTGWSPGSGHTNIMRAVTVP</sequence>
<dbReference type="CDD" id="cd00288">
    <property type="entry name" value="Pyruvate_Kinase"/>
    <property type="match status" value="1"/>
</dbReference>
<evidence type="ECO:0000313" key="22">
    <source>
        <dbReference type="Proteomes" id="UP000281406"/>
    </source>
</evidence>
<evidence type="ECO:0000256" key="15">
    <source>
        <dbReference type="ARBA" id="ARBA00023152"/>
    </source>
</evidence>
<dbReference type="PANTHER" id="PTHR11817">
    <property type="entry name" value="PYRUVATE KINASE"/>
    <property type="match status" value="1"/>
</dbReference>
<keyword evidence="14" id="KW-0630">Potassium</keyword>
<dbReference type="GO" id="GO:0020037">
    <property type="term" value="F:heme binding"/>
    <property type="evidence" value="ECO:0007669"/>
    <property type="project" value="InterPro"/>
</dbReference>
<dbReference type="UniPathway" id="UPA00109">
    <property type="reaction ID" value="UER00188"/>
</dbReference>
<dbReference type="InterPro" id="IPR015806">
    <property type="entry name" value="Pyrv_Knase_insert_dom_sf"/>
</dbReference>
<name>A0A3N0Z4V5_ANAGA</name>
<dbReference type="NCBIfam" id="TIGR01064">
    <property type="entry name" value="pyruv_kin"/>
    <property type="match status" value="1"/>
</dbReference>
<dbReference type="GO" id="GO:0016705">
    <property type="term" value="F:oxidoreductase activity, acting on paired donors, with incorporation or reduction of molecular oxygen"/>
    <property type="evidence" value="ECO:0007669"/>
    <property type="project" value="InterPro"/>
</dbReference>
<evidence type="ECO:0000313" key="21">
    <source>
        <dbReference type="EMBL" id="ROL53509.1"/>
    </source>
</evidence>
<dbReference type="InterPro" id="IPR015795">
    <property type="entry name" value="Pyrv_Knase_C"/>
</dbReference>
<comment type="similarity">
    <text evidence="4 17">Belongs to the pyruvate kinase family.</text>
</comment>
<feature type="domain" description="Pyruvate kinase C-terminal" evidence="20">
    <location>
        <begin position="962"/>
        <end position="1076"/>
    </location>
</feature>
<evidence type="ECO:0000256" key="6">
    <source>
        <dbReference type="ARBA" id="ARBA00012142"/>
    </source>
</evidence>
<dbReference type="Gene3D" id="2.40.33.10">
    <property type="entry name" value="PK beta-barrel domain-like"/>
    <property type="match status" value="1"/>
</dbReference>
<dbReference type="AlphaFoldDB" id="A0A3N0Z4V5"/>